<name>A0ABM4UFN8_COFAR</name>
<dbReference type="InterPro" id="IPR005135">
    <property type="entry name" value="Endo/exonuclease/phosphatase"/>
</dbReference>
<proteinExistence type="predicted"/>
<evidence type="ECO:0000313" key="2">
    <source>
        <dbReference type="Proteomes" id="UP001652660"/>
    </source>
</evidence>
<gene>
    <name evidence="3" type="primary">LOC140007287</name>
</gene>
<dbReference type="RefSeq" id="XP_071906102.1">
    <property type="nucleotide sequence ID" value="XM_072050001.1"/>
</dbReference>
<evidence type="ECO:0000313" key="3">
    <source>
        <dbReference type="RefSeq" id="XP_071906102.1"/>
    </source>
</evidence>
<dbReference type="Pfam" id="PF03372">
    <property type="entry name" value="Exo_endo_phos"/>
    <property type="match status" value="1"/>
</dbReference>
<feature type="domain" description="Endonuclease/exonuclease/phosphatase" evidence="1">
    <location>
        <begin position="5"/>
        <end position="198"/>
    </location>
</feature>
<protein>
    <recommendedName>
        <fullName evidence="1">Endonuclease/exonuclease/phosphatase domain-containing protein</fullName>
    </recommendedName>
</protein>
<reference evidence="3" key="1">
    <citation type="submission" date="2025-08" db="UniProtKB">
        <authorList>
            <consortium name="RefSeq"/>
        </authorList>
    </citation>
    <scope>IDENTIFICATION</scope>
    <source>
        <tissue evidence="3">Leaves</tissue>
    </source>
</reference>
<dbReference type="Gene3D" id="3.60.10.10">
    <property type="entry name" value="Endonuclease/exonuclease/phosphatase"/>
    <property type="match status" value="1"/>
</dbReference>
<dbReference type="PANTHER" id="PTHR35218">
    <property type="entry name" value="RNASE H DOMAIN-CONTAINING PROTEIN"/>
    <property type="match status" value="1"/>
</dbReference>
<dbReference type="SUPFAM" id="SSF56219">
    <property type="entry name" value="DNase I-like"/>
    <property type="match status" value="1"/>
</dbReference>
<accession>A0ABM4UFN8</accession>
<evidence type="ECO:0000259" key="1">
    <source>
        <dbReference type="Pfam" id="PF03372"/>
    </source>
</evidence>
<organism evidence="2 3">
    <name type="scientific">Coffea arabica</name>
    <name type="common">Arabian coffee</name>
    <dbReference type="NCBI Taxonomy" id="13443"/>
    <lineage>
        <taxon>Eukaryota</taxon>
        <taxon>Viridiplantae</taxon>
        <taxon>Streptophyta</taxon>
        <taxon>Embryophyta</taxon>
        <taxon>Tracheophyta</taxon>
        <taxon>Spermatophyta</taxon>
        <taxon>Magnoliopsida</taxon>
        <taxon>eudicotyledons</taxon>
        <taxon>Gunneridae</taxon>
        <taxon>Pentapetalae</taxon>
        <taxon>asterids</taxon>
        <taxon>lamiids</taxon>
        <taxon>Gentianales</taxon>
        <taxon>Rubiaceae</taxon>
        <taxon>Ixoroideae</taxon>
        <taxon>Gardenieae complex</taxon>
        <taxon>Bertiereae - Coffeeae clade</taxon>
        <taxon>Coffeeae</taxon>
        <taxon>Coffea</taxon>
    </lineage>
</organism>
<dbReference type="InterPro" id="IPR036691">
    <property type="entry name" value="Endo/exonu/phosph_ase_sf"/>
</dbReference>
<sequence>MRALVWNCQGAGSPLTVPHLKDVNRLLSPSIIFLSETKNRKKYMEKVKNILRFENSFIVEAMNKTGGMTILWNNEVKISEVQASAFTIEAKVEDEEKRESWWFVGVYASCDSHIRKGQWEVINRRKSGWGDKWIIMGDFNDITSNEEKWEGRVRDAKNFQDFREFINDNKLIDIGYEGKPWTWCNNWYGTREVKERLDRGLCMVD</sequence>
<dbReference type="Proteomes" id="UP001652660">
    <property type="component" value="Chromosome 5c"/>
</dbReference>
<dbReference type="PANTHER" id="PTHR35218:SF9">
    <property type="entry name" value="ENDONUCLEASE_EXONUCLEASE_PHOSPHATASE DOMAIN-CONTAINING PROTEIN"/>
    <property type="match status" value="1"/>
</dbReference>
<dbReference type="GeneID" id="140007287"/>
<keyword evidence="2" id="KW-1185">Reference proteome</keyword>